<dbReference type="OrthoDB" id="5984981at2759"/>
<evidence type="ECO:0000256" key="6">
    <source>
        <dbReference type="ARBA" id="ARBA00023125"/>
    </source>
</evidence>
<gene>
    <name evidence="15" type="ORF">EGR_05526</name>
</gene>
<evidence type="ECO:0000259" key="13">
    <source>
        <dbReference type="PROSITE" id="PS51030"/>
    </source>
</evidence>
<name>W6UN61_ECHGR</name>
<dbReference type="Pfam" id="PF00105">
    <property type="entry name" value="zf-C4"/>
    <property type="match status" value="1"/>
</dbReference>
<organism evidence="15 16">
    <name type="scientific">Echinococcus granulosus</name>
    <name type="common">Hydatid tapeworm</name>
    <dbReference type="NCBI Taxonomy" id="6210"/>
    <lineage>
        <taxon>Eukaryota</taxon>
        <taxon>Metazoa</taxon>
        <taxon>Spiralia</taxon>
        <taxon>Lophotrochozoa</taxon>
        <taxon>Platyhelminthes</taxon>
        <taxon>Cestoda</taxon>
        <taxon>Eucestoda</taxon>
        <taxon>Cyclophyllidea</taxon>
        <taxon>Taeniidae</taxon>
        <taxon>Echinococcus</taxon>
        <taxon>Echinococcus granulosus group</taxon>
    </lineage>
</organism>
<evidence type="ECO:0000256" key="1">
    <source>
        <dbReference type="ARBA" id="ARBA00004123"/>
    </source>
</evidence>
<feature type="coiled-coil region" evidence="11">
    <location>
        <begin position="390"/>
        <end position="417"/>
    </location>
</feature>
<feature type="region of interest" description="Disordered" evidence="12">
    <location>
        <begin position="763"/>
        <end position="899"/>
    </location>
</feature>
<evidence type="ECO:0000256" key="11">
    <source>
        <dbReference type="SAM" id="Coils"/>
    </source>
</evidence>
<feature type="compositionally biased region" description="Low complexity" evidence="12">
    <location>
        <begin position="217"/>
        <end position="235"/>
    </location>
</feature>
<sequence>MSHSPLSPEAFDLDQEHWNSSERKGLVSSITCSSADHSSPSCPVCGDKVSGYHYGLQTCESCKGFFKRTVQNKKAYQCTEAGVCIIDRVHRKRCAYCRFKKCLSAGMRIEAVREDRMRGGRLRRSKSTSSPPPSSPDHEGSSEVGADGEAERVEVVEKYPSEQTSPLDPATSTATTPCPNQDAPTSQRAYWNPPTSSNLCGLDSINPQAVPKSENWSTPKSASSSSTTIAVAAAPPNGPLRPFMPAAATPSSSHHAPYTPCSSTSSASIPGLYEGPAPKKETVPPLDNGAYLALTTSEPPPNTALLGASGSGSGGQTPIPSAEELQYYPQNTSASSTSQSGGVLWSSRKSPTFRLADYYRPTPSQPQPLKSSGRFDQVDAGGFYTVDSSMAAEPENLEETLEEIAELEGELSSDDEASMAEGAGELRFSNGIKTAASSAATSSVPFEGINFAQLFSASNAHSEKLIALAKQFYPKLKEYLIRANTQGEMDLNPVEGGFMSPDNGGGPDGLGLAAATPDSPLDNILCKLSSMLEDCLFHMVDWVNRTEIFRVIRVEDKMQLLYSSWSEVIVIEFLQCVILNLRTEDRSDMMKAGAGSPREPSNRDLHYLVKELMEYLLPPDDENQRIRDLIARFNALSLSSHEFTCLKFLVIFNPYKHDVNLTSSLEYVREVQADLCHFLLRAARRAIKQRPLPPPTFPTFPTHAASTLATIAASERLGRLLSHLTEVKHVAFQLESFLVARYYASCIPNESLLTEMLLTKRGSGGRTPIAPPQPQPAPLTPSASSAYGFAASFPPPHLKRDPNGYTPLPPPPPPWRPGSGGREDLPSASYPAPVTAATPAQYFPPTPHSVTSSDYQSSQPQPQPQDQSFFMPPAPPPPQPPQQQHQPHTSSASTESRDPSAVLFRLAQKGRVDRLRSLVAQCLAADENSASSSPVSTSAALYLLASTVDPRGRRLLHVACQHGRVKMVRYLVDVGLPIEVYDKKGNTPVHSCINYGIKHRRYSKCCKLLACLVESNLELLYVRNNKGTSPSTLLEQLWLSAPSEERIKGDALRRFGYCAAFEARVVTMFVVVAVVVGVRCGIVKPSVFNLSPLCLPACLRYALFSSRPSSLKHARTCARLHRSLRSPSAKSFSRFVLMQCSLREDLCGEVRPLKRRCSDAISEDAWQERLLDELNADFPRHEEYFQGFSDAGTSSGDFFEDIRKEYERKKQRYMYRLPPESDQPSASTAYATASTRADKFRRRHAEGLRKRGLGSPPSNPSVSVLSYEQYSERWQAFLRSDTSWAIPWPPIKVGDMEELLRFVGCSLFHLRQLQVDWHPDRFFARLPPRVQRTEEMTSRVTALSQFFNKAVAELRRCVGKSEQ</sequence>
<feature type="domain" description="Nuclear receptor" evidence="13">
    <location>
        <begin position="39"/>
        <end position="114"/>
    </location>
</feature>
<dbReference type="InterPro" id="IPR035500">
    <property type="entry name" value="NHR-like_dom_sf"/>
</dbReference>
<dbReference type="SUPFAM" id="SSF57716">
    <property type="entry name" value="Glucocorticoid receptor-like (DNA-binding domain)"/>
    <property type="match status" value="1"/>
</dbReference>
<keyword evidence="4" id="KW-0862">Zinc</keyword>
<dbReference type="GO" id="GO:0008270">
    <property type="term" value="F:zinc ion binding"/>
    <property type="evidence" value="ECO:0007669"/>
    <property type="project" value="UniProtKB-KW"/>
</dbReference>
<dbReference type="CDD" id="cd07167">
    <property type="entry name" value="NR_DBD_Lrh-1_like"/>
    <property type="match status" value="1"/>
</dbReference>
<dbReference type="OMA" id="FRVIRVE"/>
<dbReference type="GO" id="GO:0090575">
    <property type="term" value="C:RNA polymerase II transcription regulator complex"/>
    <property type="evidence" value="ECO:0007669"/>
    <property type="project" value="TreeGrafter"/>
</dbReference>
<dbReference type="PROSITE" id="PS50088">
    <property type="entry name" value="ANK_REPEAT"/>
    <property type="match status" value="1"/>
</dbReference>
<dbReference type="SUPFAM" id="SSF48403">
    <property type="entry name" value="Ankyrin repeat"/>
    <property type="match status" value="1"/>
</dbReference>
<dbReference type="RefSeq" id="XP_024350823.1">
    <property type="nucleotide sequence ID" value="XM_024494775.1"/>
</dbReference>
<feature type="compositionally biased region" description="Polar residues" evidence="12">
    <location>
        <begin position="161"/>
        <end position="199"/>
    </location>
</feature>
<feature type="compositionally biased region" description="Basic and acidic residues" evidence="12">
    <location>
        <begin position="149"/>
        <end position="160"/>
    </location>
</feature>
<dbReference type="SMART" id="SM00399">
    <property type="entry name" value="ZnF_C4"/>
    <property type="match status" value="1"/>
</dbReference>
<dbReference type="Gene3D" id="1.10.565.10">
    <property type="entry name" value="Retinoid X Receptor"/>
    <property type="match status" value="1"/>
</dbReference>
<protein>
    <submittedName>
        <fullName evidence="15">Nuclear receptor subfamily 5 group A member</fullName>
    </submittedName>
</protein>
<dbReference type="SUPFAM" id="SSF48508">
    <property type="entry name" value="Nuclear receptor ligand-binding domain"/>
    <property type="match status" value="1"/>
</dbReference>
<evidence type="ECO:0000256" key="7">
    <source>
        <dbReference type="ARBA" id="ARBA00023163"/>
    </source>
</evidence>
<feature type="domain" description="NR LBD" evidence="14">
    <location>
        <begin position="472"/>
        <end position="760"/>
    </location>
</feature>
<dbReference type="InterPro" id="IPR016355">
    <property type="entry name" value="NR5-like"/>
</dbReference>
<feature type="compositionally biased region" description="Low complexity" evidence="12">
    <location>
        <begin position="780"/>
        <end position="792"/>
    </location>
</feature>
<feature type="compositionally biased region" description="Pro residues" evidence="12">
    <location>
        <begin position="807"/>
        <end position="816"/>
    </location>
</feature>
<dbReference type="SMART" id="SM00430">
    <property type="entry name" value="HOLI"/>
    <property type="match status" value="1"/>
</dbReference>
<keyword evidence="11" id="KW-0175">Coiled coil</keyword>
<evidence type="ECO:0000256" key="9">
    <source>
        <dbReference type="ARBA" id="ARBA00023242"/>
    </source>
</evidence>
<dbReference type="PROSITE" id="PS51843">
    <property type="entry name" value="NR_LBD"/>
    <property type="match status" value="1"/>
</dbReference>
<evidence type="ECO:0000256" key="4">
    <source>
        <dbReference type="ARBA" id="ARBA00022833"/>
    </source>
</evidence>
<evidence type="ECO:0000256" key="3">
    <source>
        <dbReference type="ARBA" id="ARBA00022771"/>
    </source>
</evidence>
<evidence type="ECO:0000259" key="14">
    <source>
        <dbReference type="PROSITE" id="PS51843"/>
    </source>
</evidence>
<dbReference type="Proteomes" id="UP000019149">
    <property type="component" value="Unassembled WGS sequence"/>
</dbReference>
<accession>W6UN61</accession>
<keyword evidence="6" id="KW-0238">DNA-binding</keyword>
<keyword evidence="5" id="KW-0805">Transcription regulation</keyword>
<dbReference type="STRING" id="6210.W6UN61"/>
<feature type="compositionally biased region" description="Pro residues" evidence="12">
    <location>
        <begin position="872"/>
        <end position="881"/>
    </location>
</feature>
<dbReference type="Gene3D" id="3.30.50.10">
    <property type="entry name" value="Erythroid Transcription Factor GATA-1, subunit A"/>
    <property type="match status" value="1"/>
</dbReference>
<keyword evidence="8 15" id="KW-0675">Receptor</keyword>
<feature type="compositionally biased region" description="Low complexity" evidence="12">
    <location>
        <begin position="1225"/>
        <end position="1235"/>
    </location>
</feature>
<feature type="repeat" description="ANK" evidence="10">
    <location>
        <begin position="951"/>
        <end position="983"/>
    </location>
</feature>
<dbReference type="InterPro" id="IPR002110">
    <property type="entry name" value="Ankyrin_rpt"/>
</dbReference>
<keyword evidence="16" id="KW-1185">Reference proteome</keyword>
<feature type="region of interest" description="Disordered" evidence="12">
    <location>
        <begin position="1218"/>
        <end position="1239"/>
    </location>
</feature>
<keyword evidence="10" id="KW-0040">ANK repeat</keyword>
<keyword evidence="3" id="KW-0863">Zinc-finger</keyword>
<dbReference type="GO" id="GO:0004879">
    <property type="term" value="F:nuclear receptor activity"/>
    <property type="evidence" value="ECO:0007669"/>
    <property type="project" value="InterPro"/>
</dbReference>
<dbReference type="GeneID" id="36341241"/>
<comment type="subcellular location">
    <subcellularLocation>
        <location evidence="1">Nucleus</location>
    </subcellularLocation>
</comment>
<proteinExistence type="predicted"/>
<dbReference type="InterPro" id="IPR001628">
    <property type="entry name" value="Znf_hrmn_rcpt"/>
</dbReference>
<dbReference type="GO" id="GO:0009888">
    <property type="term" value="P:tissue development"/>
    <property type="evidence" value="ECO:0007669"/>
    <property type="project" value="TreeGrafter"/>
</dbReference>
<dbReference type="EMBL" id="APAU02000041">
    <property type="protein sequence ID" value="EUB59627.1"/>
    <property type="molecule type" value="Genomic_DNA"/>
</dbReference>
<dbReference type="KEGG" id="egl:EGR_05526"/>
<evidence type="ECO:0000256" key="2">
    <source>
        <dbReference type="ARBA" id="ARBA00022723"/>
    </source>
</evidence>
<evidence type="ECO:0000256" key="12">
    <source>
        <dbReference type="SAM" id="MobiDB-lite"/>
    </source>
</evidence>
<comment type="caution">
    <text evidence="15">The sequence shown here is derived from an EMBL/GenBank/DDBJ whole genome shotgun (WGS) entry which is preliminary data.</text>
</comment>
<feature type="region of interest" description="Disordered" evidence="12">
    <location>
        <begin position="114"/>
        <end position="321"/>
    </location>
</feature>
<feature type="compositionally biased region" description="Low complexity" evidence="12">
    <location>
        <begin position="245"/>
        <end position="257"/>
    </location>
</feature>
<dbReference type="PANTHER" id="PTHR24086:SF15">
    <property type="entry name" value="NUCLEAR HORMONE RECEPTOR FTZ-F1"/>
    <property type="match status" value="1"/>
</dbReference>
<dbReference type="Pfam" id="PF00104">
    <property type="entry name" value="Hormone_recep"/>
    <property type="match status" value="1"/>
</dbReference>
<dbReference type="CTD" id="36341241"/>
<dbReference type="PROSITE" id="PS50297">
    <property type="entry name" value="ANK_REP_REGION"/>
    <property type="match status" value="1"/>
</dbReference>
<dbReference type="Gene3D" id="1.25.40.20">
    <property type="entry name" value="Ankyrin repeat-containing domain"/>
    <property type="match status" value="1"/>
</dbReference>
<dbReference type="InterPro" id="IPR036770">
    <property type="entry name" value="Ankyrin_rpt-contain_sf"/>
</dbReference>
<keyword evidence="7" id="KW-0804">Transcription</keyword>
<dbReference type="PRINTS" id="PR00047">
    <property type="entry name" value="STROIDFINGER"/>
</dbReference>
<dbReference type="PROSITE" id="PS51030">
    <property type="entry name" value="NUCLEAR_REC_DBD_2"/>
    <property type="match status" value="1"/>
</dbReference>
<dbReference type="PROSITE" id="PS00031">
    <property type="entry name" value="NUCLEAR_REC_DBD_1"/>
    <property type="match status" value="1"/>
</dbReference>
<dbReference type="InterPro" id="IPR000536">
    <property type="entry name" value="Nucl_hrmn_rcpt_lig-bd"/>
</dbReference>
<evidence type="ECO:0000256" key="10">
    <source>
        <dbReference type="PROSITE-ProRule" id="PRU00023"/>
    </source>
</evidence>
<dbReference type="GO" id="GO:0009755">
    <property type="term" value="P:hormone-mediated signaling pathway"/>
    <property type="evidence" value="ECO:0007669"/>
    <property type="project" value="TreeGrafter"/>
</dbReference>
<reference evidence="15 16" key="1">
    <citation type="journal article" date="2013" name="Nat. Genet.">
        <title>The genome of the hydatid tapeworm Echinococcus granulosus.</title>
        <authorList>
            <person name="Zheng H."/>
            <person name="Zhang W."/>
            <person name="Zhang L."/>
            <person name="Zhang Z."/>
            <person name="Li J."/>
            <person name="Lu G."/>
            <person name="Zhu Y."/>
            <person name="Wang Y."/>
            <person name="Huang Y."/>
            <person name="Liu J."/>
            <person name="Kang H."/>
            <person name="Chen J."/>
            <person name="Wang L."/>
            <person name="Chen A."/>
            <person name="Yu S."/>
            <person name="Gao Z."/>
            <person name="Jin L."/>
            <person name="Gu W."/>
            <person name="Wang Z."/>
            <person name="Zhao L."/>
            <person name="Shi B."/>
            <person name="Wen H."/>
            <person name="Lin R."/>
            <person name="Jones M.K."/>
            <person name="Brejova B."/>
            <person name="Vinar T."/>
            <person name="Zhao G."/>
            <person name="McManus D.P."/>
            <person name="Chen Z."/>
            <person name="Zhou Y."/>
            <person name="Wang S."/>
        </authorList>
    </citation>
    <scope>NUCLEOTIDE SEQUENCE [LARGE SCALE GENOMIC DNA]</scope>
</reference>
<evidence type="ECO:0000256" key="8">
    <source>
        <dbReference type="ARBA" id="ARBA00023170"/>
    </source>
</evidence>
<evidence type="ECO:0000313" key="15">
    <source>
        <dbReference type="EMBL" id="EUB59627.1"/>
    </source>
</evidence>
<dbReference type="Pfam" id="PF12796">
    <property type="entry name" value="Ank_2"/>
    <property type="match status" value="1"/>
</dbReference>
<keyword evidence="2" id="KW-0479">Metal-binding</keyword>
<dbReference type="SMART" id="SM00248">
    <property type="entry name" value="ANK"/>
    <property type="match status" value="2"/>
</dbReference>
<evidence type="ECO:0000313" key="16">
    <source>
        <dbReference type="Proteomes" id="UP000019149"/>
    </source>
</evidence>
<dbReference type="PANTHER" id="PTHR24086">
    <property type="entry name" value="NUCLEAR RECEPTOR SUBFAMILY 5 GROUP A"/>
    <property type="match status" value="1"/>
</dbReference>
<dbReference type="GO" id="GO:0000978">
    <property type="term" value="F:RNA polymerase II cis-regulatory region sequence-specific DNA binding"/>
    <property type="evidence" value="ECO:0007669"/>
    <property type="project" value="TreeGrafter"/>
</dbReference>
<feature type="compositionally biased region" description="Low complexity" evidence="12">
    <location>
        <begin position="852"/>
        <end position="871"/>
    </location>
</feature>
<feature type="compositionally biased region" description="Pro residues" evidence="12">
    <location>
        <begin position="769"/>
        <end position="779"/>
    </location>
</feature>
<keyword evidence="9" id="KW-0539">Nucleus</keyword>
<dbReference type="FunFam" id="3.30.50.10:FF:000006">
    <property type="entry name" value="Nuclear receptor subfamily 5 group A member"/>
    <property type="match status" value="1"/>
</dbReference>
<evidence type="ECO:0000256" key="5">
    <source>
        <dbReference type="ARBA" id="ARBA00023015"/>
    </source>
</evidence>
<dbReference type="InterPro" id="IPR013088">
    <property type="entry name" value="Znf_NHR/GATA"/>
</dbReference>